<evidence type="ECO:0000313" key="1">
    <source>
        <dbReference type="EMBL" id="KFL36669.1"/>
    </source>
</evidence>
<reference evidence="1 2" key="2">
    <citation type="journal article" date="2015" name="Stand. Genomic Sci.">
        <title>High quality draft genomic sequence of Arenimonas donghaensis DSM 18148(T).</title>
        <authorList>
            <person name="Chen F."/>
            <person name="Wang H."/>
            <person name="Cao Y."/>
            <person name="Li X."/>
            <person name="Wang G."/>
        </authorList>
    </citation>
    <scope>NUCLEOTIDE SEQUENCE [LARGE SCALE GENOMIC DNA]</scope>
    <source>
        <strain evidence="1 2">HO3-R19</strain>
    </source>
</reference>
<evidence type="ECO:0008006" key="3">
    <source>
        <dbReference type="Google" id="ProtNLM"/>
    </source>
</evidence>
<gene>
    <name evidence="1" type="ORF">N788_03395</name>
</gene>
<dbReference type="Proteomes" id="UP000029085">
    <property type="component" value="Unassembled WGS sequence"/>
</dbReference>
<accession>A0A087MIG6</accession>
<dbReference type="EMBL" id="AVCJ01000012">
    <property type="protein sequence ID" value="KFL36669.1"/>
    <property type="molecule type" value="Genomic_DNA"/>
</dbReference>
<evidence type="ECO:0000313" key="2">
    <source>
        <dbReference type="Proteomes" id="UP000029085"/>
    </source>
</evidence>
<dbReference type="PATRIC" id="fig|1121014.3.peg.1356"/>
<protein>
    <recommendedName>
        <fullName evidence="3">DUF3301 domain-containing protein</fullName>
    </recommendedName>
</protein>
<dbReference type="Pfam" id="PF11743">
    <property type="entry name" value="DUF3301"/>
    <property type="match status" value="1"/>
</dbReference>
<comment type="caution">
    <text evidence="1">The sequence shown here is derived from an EMBL/GenBank/DDBJ whole genome shotgun (WGS) entry which is preliminary data.</text>
</comment>
<dbReference type="RefSeq" id="WP_034222822.1">
    <property type="nucleotide sequence ID" value="NZ_AVCJ01000012.1"/>
</dbReference>
<reference evidence="2" key="1">
    <citation type="submission" date="2013-08" db="EMBL/GenBank/DDBJ databases">
        <title>Genome sequencing of Arenimonas donghaensis.</title>
        <authorList>
            <person name="Chen F."/>
            <person name="Wang G."/>
        </authorList>
    </citation>
    <scope>NUCLEOTIDE SEQUENCE [LARGE SCALE GENOMIC DNA]</scope>
    <source>
        <strain evidence="2">HO3-R19</strain>
    </source>
</reference>
<dbReference type="InterPro" id="IPR021732">
    <property type="entry name" value="DUF3301"/>
</dbReference>
<dbReference type="OrthoDB" id="5959530at2"/>
<proteinExistence type="predicted"/>
<name>A0A087MIG6_9GAMM</name>
<keyword evidence="2" id="KW-1185">Reference proteome</keyword>
<sequence>MLGTLLVSIFAMALVVFWYSGRAAAETATVIGQRACTRAGVQWLDQSVHLLALRLRRGPDGWLGLERHYGFEYSTGGQDRHAGRIVLHGRRLVALAGPAPPSPQTEAT</sequence>
<dbReference type="AlphaFoldDB" id="A0A087MIG6"/>
<dbReference type="STRING" id="1121014.N788_03395"/>
<organism evidence="1 2">
    <name type="scientific">Arenimonas donghaensis DSM 18148 = HO3-R19</name>
    <dbReference type="NCBI Taxonomy" id="1121014"/>
    <lineage>
        <taxon>Bacteria</taxon>
        <taxon>Pseudomonadati</taxon>
        <taxon>Pseudomonadota</taxon>
        <taxon>Gammaproteobacteria</taxon>
        <taxon>Lysobacterales</taxon>
        <taxon>Lysobacteraceae</taxon>
        <taxon>Arenimonas</taxon>
    </lineage>
</organism>